<dbReference type="AlphaFoldDB" id="A0A974SPK1"/>
<dbReference type="EC" id="4.1.1.81" evidence="4"/>
<evidence type="ECO:0000259" key="10">
    <source>
        <dbReference type="Pfam" id="PF00155"/>
    </source>
</evidence>
<dbReference type="RefSeq" id="WP_203387672.1">
    <property type="nucleotide sequence ID" value="NZ_CP064781.1"/>
</dbReference>
<dbReference type="CDD" id="cd00609">
    <property type="entry name" value="AAT_like"/>
    <property type="match status" value="1"/>
</dbReference>
<gene>
    <name evidence="11" type="ORF">IWH25_01895</name>
</gene>
<evidence type="ECO:0000313" key="12">
    <source>
        <dbReference type="Proteomes" id="UP000663444"/>
    </source>
</evidence>
<dbReference type="InterPro" id="IPR004839">
    <property type="entry name" value="Aminotransferase_I/II_large"/>
</dbReference>
<organism evidence="11 12">
    <name type="scientific">Azospira restricta</name>
    <dbReference type="NCBI Taxonomy" id="404405"/>
    <lineage>
        <taxon>Bacteria</taxon>
        <taxon>Pseudomonadati</taxon>
        <taxon>Pseudomonadota</taxon>
        <taxon>Betaproteobacteria</taxon>
        <taxon>Rhodocyclales</taxon>
        <taxon>Rhodocyclaceae</taxon>
        <taxon>Azospira</taxon>
    </lineage>
</organism>
<evidence type="ECO:0000313" key="11">
    <source>
        <dbReference type="EMBL" id="QRJ64133.1"/>
    </source>
</evidence>
<evidence type="ECO:0000256" key="9">
    <source>
        <dbReference type="ARBA" id="ARBA00048531"/>
    </source>
</evidence>
<dbReference type="Gene3D" id="3.90.1150.10">
    <property type="entry name" value="Aspartate Aminotransferase, domain 1"/>
    <property type="match status" value="1"/>
</dbReference>
<name>A0A974SPK1_9RHOO</name>
<evidence type="ECO:0000256" key="7">
    <source>
        <dbReference type="ARBA" id="ARBA00023239"/>
    </source>
</evidence>
<dbReference type="Pfam" id="PF00155">
    <property type="entry name" value="Aminotran_1_2"/>
    <property type="match status" value="1"/>
</dbReference>
<comment type="function">
    <text evidence="2">Decarboxylates L-threonine-O-3-phosphate to yield (R)-1-amino-2-propanol O-2-phosphate, the precursor for the linkage between the nucleotide loop and the corrin ring in cobalamin.</text>
</comment>
<dbReference type="EMBL" id="CP064781">
    <property type="protein sequence ID" value="QRJ64133.1"/>
    <property type="molecule type" value="Genomic_DNA"/>
</dbReference>
<keyword evidence="7 11" id="KW-0456">Lyase</keyword>
<dbReference type="InterPro" id="IPR005860">
    <property type="entry name" value="CobD"/>
</dbReference>
<dbReference type="InterPro" id="IPR004838">
    <property type="entry name" value="NHTrfase_class1_PyrdxlP-BS"/>
</dbReference>
<comment type="pathway">
    <text evidence="3">Cofactor biosynthesis; adenosylcobalamin biosynthesis.</text>
</comment>
<protein>
    <recommendedName>
        <fullName evidence="4">threonine-phosphate decarboxylase</fullName>
        <ecNumber evidence="4">4.1.1.81</ecNumber>
    </recommendedName>
    <alternativeName>
        <fullName evidence="8">L-threonine-O-3-phosphate decarboxylase</fullName>
    </alternativeName>
</protein>
<dbReference type="Gene3D" id="3.40.640.10">
    <property type="entry name" value="Type I PLP-dependent aspartate aminotransferase-like (Major domain)"/>
    <property type="match status" value="1"/>
</dbReference>
<proteinExistence type="predicted"/>
<dbReference type="GO" id="GO:0048472">
    <property type="term" value="F:threonine-phosphate decarboxylase activity"/>
    <property type="evidence" value="ECO:0007669"/>
    <property type="project" value="UniProtKB-EC"/>
</dbReference>
<dbReference type="GO" id="GO:0009236">
    <property type="term" value="P:cobalamin biosynthetic process"/>
    <property type="evidence" value="ECO:0007669"/>
    <property type="project" value="UniProtKB-KW"/>
</dbReference>
<evidence type="ECO:0000256" key="5">
    <source>
        <dbReference type="ARBA" id="ARBA00022573"/>
    </source>
</evidence>
<dbReference type="InterPro" id="IPR015424">
    <property type="entry name" value="PyrdxlP-dep_Trfase"/>
</dbReference>
<dbReference type="PANTHER" id="PTHR42885:SF1">
    <property type="entry name" value="THREONINE-PHOSPHATE DECARBOXYLASE"/>
    <property type="match status" value="1"/>
</dbReference>
<reference evidence="11" key="1">
    <citation type="submission" date="2020-11" db="EMBL/GenBank/DDBJ databases">
        <title>Azospira restricta DSM 18626 genome sequence.</title>
        <authorList>
            <person name="Moe W.M."/>
        </authorList>
    </citation>
    <scope>NUCLEOTIDE SEQUENCE</scope>
    <source>
        <strain evidence="11">DSM 18626</strain>
    </source>
</reference>
<dbReference type="InterPro" id="IPR015421">
    <property type="entry name" value="PyrdxlP-dep_Trfase_major"/>
</dbReference>
<evidence type="ECO:0000256" key="6">
    <source>
        <dbReference type="ARBA" id="ARBA00022898"/>
    </source>
</evidence>
<sequence>MLEHGGRLRLAAAQWGIPLADWADLSTGINPQGWPVPPLPADCWRRLPEDHDGLEDAAAAYYGNAQLLPIAGSQAAIQCLPQLLPRAAVAMAAPLYAEHPHAWERAGHKVRRLPGASLSRVLAAMTPNVLLCNPNNPSARAFARDELLAAAAQLKKRGGTLVVDEAFADADPDNCVTPFAGTDAAPNLIVLRSLGKFFGLAGARVGFLFARRELRAQMAETLGPWTLSGPSRAVAQAALADRDWQAATRARLAADGERLRALLAPLGEVRANPLFCWLPTDHAQALHDFLAARGILVRLFADLPGLRFGLPGDESEWQRLAAALTEWSPQ</sequence>
<dbReference type="PANTHER" id="PTHR42885">
    <property type="entry name" value="HISTIDINOL-PHOSPHATE AMINOTRANSFERASE-RELATED"/>
    <property type="match status" value="1"/>
</dbReference>
<feature type="domain" description="Aminotransferase class I/classII large" evidence="10">
    <location>
        <begin position="51"/>
        <end position="323"/>
    </location>
</feature>
<evidence type="ECO:0000256" key="1">
    <source>
        <dbReference type="ARBA" id="ARBA00001933"/>
    </source>
</evidence>
<evidence type="ECO:0000256" key="4">
    <source>
        <dbReference type="ARBA" id="ARBA00012285"/>
    </source>
</evidence>
<evidence type="ECO:0000256" key="3">
    <source>
        <dbReference type="ARBA" id="ARBA00004953"/>
    </source>
</evidence>
<dbReference type="NCBIfam" id="TIGR01140">
    <property type="entry name" value="L_thr_O3P_dcar"/>
    <property type="match status" value="1"/>
</dbReference>
<accession>A0A974SPK1</accession>
<evidence type="ECO:0000256" key="8">
    <source>
        <dbReference type="ARBA" id="ARBA00029996"/>
    </source>
</evidence>
<evidence type="ECO:0000256" key="2">
    <source>
        <dbReference type="ARBA" id="ARBA00003444"/>
    </source>
</evidence>
<dbReference type="PROSITE" id="PS00105">
    <property type="entry name" value="AA_TRANSFER_CLASS_1"/>
    <property type="match status" value="1"/>
</dbReference>
<dbReference type="KEGG" id="ares:IWH25_01895"/>
<keyword evidence="5" id="KW-0169">Cobalamin biosynthesis</keyword>
<comment type="catalytic activity">
    <reaction evidence="9">
        <text>O-phospho-L-threonine + H(+) = (R)-1-aminopropan-2-yl phosphate + CO2</text>
        <dbReference type="Rhea" id="RHEA:11492"/>
        <dbReference type="ChEBI" id="CHEBI:15378"/>
        <dbReference type="ChEBI" id="CHEBI:16526"/>
        <dbReference type="ChEBI" id="CHEBI:58563"/>
        <dbReference type="ChEBI" id="CHEBI:58675"/>
        <dbReference type="EC" id="4.1.1.81"/>
    </reaction>
</comment>
<dbReference type="InterPro" id="IPR015422">
    <property type="entry name" value="PyrdxlP-dep_Trfase_small"/>
</dbReference>
<dbReference type="Proteomes" id="UP000663444">
    <property type="component" value="Chromosome"/>
</dbReference>
<dbReference type="SUPFAM" id="SSF53383">
    <property type="entry name" value="PLP-dependent transferases"/>
    <property type="match status" value="1"/>
</dbReference>
<comment type="cofactor">
    <cofactor evidence="1">
        <name>pyridoxal 5'-phosphate</name>
        <dbReference type="ChEBI" id="CHEBI:597326"/>
    </cofactor>
</comment>
<dbReference type="GO" id="GO:0030170">
    <property type="term" value="F:pyridoxal phosphate binding"/>
    <property type="evidence" value="ECO:0007669"/>
    <property type="project" value="InterPro"/>
</dbReference>
<keyword evidence="12" id="KW-1185">Reference proteome</keyword>
<keyword evidence="6" id="KW-0663">Pyridoxal phosphate</keyword>